<dbReference type="CDD" id="cd00093">
    <property type="entry name" value="HTH_XRE"/>
    <property type="match status" value="1"/>
</dbReference>
<evidence type="ECO:0000313" key="3">
    <source>
        <dbReference type="Proteomes" id="UP000810292"/>
    </source>
</evidence>
<evidence type="ECO:0000259" key="1">
    <source>
        <dbReference type="PROSITE" id="PS50943"/>
    </source>
</evidence>
<name>A0A9D9ICR5_9SPIO</name>
<dbReference type="Gene3D" id="1.10.260.40">
    <property type="entry name" value="lambda repressor-like DNA-binding domains"/>
    <property type="match status" value="1"/>
</dbReference>
<dbReference type="SUPFAM" id="SSF47413">
    <property type="entry name" value="lambda repressor-like DNA-binding domains"/>
    <property type="match status" value="1"/>
</dbReference>
<protein>
    <submittedName>
        <fullName evidence="2">Helix-turn-helix transcriptional regulator</fullName>
    </submittedName>
</protein>
<reference evidence="2" key="1">
    <citation type="submission" date="2020-10" db="EMBL/GenBank/DDBJ databases">
        <authorList>
            <person name="Gilroy R."/>
        </authorList>
    </citation>
    <scope>NUCLEOTIDE SEQUENCE</scope>
    <source>
        <strain evidence="2">14700</strain>
    </source>
</reference>
<organism evidence="2 3">
    <name type="scientific">Candidatus Ornithospirochaeta stercoravium</name>
    <dbReference type="NCBI Taxonomy" id="2840897"/>
    <lineage>
        <taxon>Bacteria</taxon>
        <taxon>Pseudomonadati</taxon>
        <taxon>Spirochaetota</taxon>
        <taxon>Spirochaetia</taxon>
        <taxon>Spirochaetales</taxon>
        <taxon>Spirochaetaceae</taxon>
        <taxon>Spirochaetaceae incertae sedis</taxon>
        <taxon>Candidatus Ornithospirochaeta</taxon>
    </lineage>
</organism>
<dbReference type="InterPro" id="IPR010982">
    <property type="entry name" value="Lambda_DNA-bd_dom_sf"/>
</dbReference>
<dbReference type="Proteomes" id="UP000810292">
    <property type="component" value="Unassembled WGS sequence"/>
</dbReference>
<feature type="domain" description="HTH cro/C1-type" evidence="1">
    <location>
        <begin position="20"/>
        <end position="62"/>
    </location>
</feature>
<accession>A0A9D9ICR5</accession>
<reference evidence="2" key="2">
    <citation type="journal article" date="2021" name="PeerJ">
        <title>Extensive microbial diversity within the chicken gut microbiome revealed by metagenomics and culture.</title>
        <authorList>
            <person name="Gilroy R."/>
            <person name="Ravi A."/>
            <person name="Getino M."/>
            <person name="Pursley I."/>
            <person name="Horton D.L."/>
            <person name="Alikhan N.F."/>
            <person name="Baker D."/>
            <person name="Gharbi K."/>
            <person name="Hall N."/>
            <person name="Watson M."/>
            <person name="Adriaenssens E.M."/>
            <person name="Foster-Nyarko E."/>
            <person name="Jarju S."/>
            <person name="Secka A."/>
            <person name="Antonio M."/>
            <person name="Oren A."/>
            <person name="Chaudhuri R.R."/>
            <person name="La Ragione R."/>
            <person name="Hildebrand F."/>
            <person name="Pallen M.J."/>
        </authorList>
    </citation>
    <scope>NUCLEOTIDE SEQUENCE</scope>
    <source>
        <strain evidence="2">14700</strain>
    </source>
</reference>
<dbReference type="GO" id="GO:0003677">
    <property type="term" value="F:DNA binding"/>
    <property type="evidence" value="ECO:0007669"/>
    <property type="project" value="InterPro"/>
</dbReference>
<dbReference type="PROSITE" id="PS50943">
    <property type="entry name" value="HTH_CROC1"/>
    <property type="match status" value="1"/>
</dbReference>
<comment type="caution">
    <text evidence="2">The sequence shown here is derived from an EMBL/GenBank/DDBJ whole genome shotgun (WGS) entry which is preliminary data.</text>
</comment>
<sequence>MDGYKFWKQVDSVNPYGSASALAKRMGVTYYAMKQWRADSRIPKAETLLQLSRTLNKSIEFLLTGEERHRYSDRVERIASRCQYAATETQIFMVEQILGLPTESELVSKKDRDEERSALA</sequence>
<evidence type="ECO:0000313" key="2">
    <source>
        <dbReference type="EMBL" id="MBO8469836.1"/>
    </source>
</evidence>
<dbReference type="InterPro" id="IPR001387">
    <property type="entry name" value="Cro/C1-type_HTH"/>
</dbReference>
<gene>
    <name evidence="2" type="ORF">IAA72_08645</name>
</gene>
<dbReference type="AlphaFoldDB" id="A0A9D9ICR5"/>
<dbReference type="EMBL" id="JADIMF010000145">
    <property type="protein sequence ID" value="MBO8469836.1"/>
    <property type="molecule type" value="Genomic_DNA"/>
</dbReference>
<proteinExistence type="predicted"/>